<evidence type="ECO:0000256" key="8">
    <source>
        <dbReference type="ARBA" id="ARBA00023136"/>
    </source>
</evidence>
<dbReference type="GO" id="GO:0042761">
    <property type="term" value="P:very long-chain fatty acid biosynthetic process"/>
    <property type="evidence" value="ECO:0007669"/>
    <property type="project" value="TreeGrafter"/>
</dbReference>
<dbReference type="EnsemblMetazoa" id="tetur09g01190.1">
    <property type="protein sequence ID" value="tetur09g01190.1"/>
    <property type="gene ID" value="tetur09g01190"/>
</dbReference>
<reference evidence="12" key="1">
    <citation type="submission" date="2011-08" db="EMBL/GenBank/DDBJ databases">
        <authorList>
            <person name="Rombauts S."/>
        </authorList>
    </citation>
    <scope>NUCLEOTIDE SEQUENCE</scope>
    <source>
        <strain evidence="12">London</strain>
    </source>
</reference>
<dbReference type="EMBL" id="CAEY01002007">
    <property type="status" value="NOT_ANNOTATED_CDS"/>
    <property type="molecule type" value="Genomic_DNA"/>
</dbReference>
<dbReference type="InterPro" id="IPR030457">
    <property type="entry name" value="ELO_CS"/>
</dbReference>
<keyword evidence="2 10" id="KW-0444">Lipid biosynthesis</keyword>
<feature type="transmembrane region" description="Helical" evidence="10">
    <location>
        <begin position="133"/>
        <end position="150"/>
    </location>
</feature>
<dbReference type="AlphaFoldDB" id="T1KD01"/>
<evidence type="ECO:0000256" key="10">
    <source>
        <dbReference type="RuleBase" id="RU361115"/>
    </source>
</evidence>
<keyword evidence="3 10" id="KW-0808">Transferase</keyword>
<dbReference type="Proteomes" id="UP000015104">
    <property type="component" value="Unassembled WGS sequence"/>
</dbReference>
<sequence length="261" mass="30546">MLTKSNSSELWDSSSWIAWHSSNWLSVLPFIPLYLLSLKIGVKFMTKRPAFQLDSVLAYYNAFLALFSLIGAWITGAEMINVLISKGYHDSVCHNSYVLDERVQFWNWLWTWSKLLEFCDTMFIILRKRPLTFLHVYHHSLTAFCAFYFWHTGLPMNRWTITMNFIVHSLMYTYFSVHAMGYSIPQYIPIMVTTLQISQMVAGCGACSYALYSKVFNHSCKLYHGQHIAICQLTYISYAILFAKIFHSKYLVKRKSRVKIQ</sequence>
<evidence type="ECO:0000256" key="3">
    <source>
        <dbReference type="ARBA" id="ARBA00022679"/>
    </source>
</evidence>
<reference evidence="11" key="2">
    <citation type="submission" date="2015-06" db="UniProtKB">
        <authorList>
            <consortium name="EnsemblMetazoa"/>
        </authorList>
    </citation>
    <scope>IDENTIFICATION</scope>
</reference>
<dbReference type="HOGENOM" id="CLU_048483_1_1_1"/>
<dbReference type="Pfam" id="PF01151">
    <property type="entry name" value="ELO"/>
    <property type="match status" value="1"/>
</dbReference>
<keyword evidence="12" id="KW-1185">Reference proteome</keyword>
<proteinExistence type="inferred from homology"/>
<dbReference type="eggNOG" id="KOG3072">
    <property type="taxonomic scope" value="Eukaryota"/>
</dbReference>
<keyword evidence="8 10" id="KW-0472">Membrane</keyword>
<dbReference type="GO" id="GO:0005789">
    <property type="term" value="C:endoplasmic reticulum membrane"/>
    <property type="evidence" value="ECO:0007669"/>
    <property type="project" value="TreeGrafter"/>
</dbReference>
<protein>
    <recommendedName>
        <fullName evidence="10">Elongation of very long chain fatty acids protein</fullName>
        <ecNumber evidence="10">2.3.1.199</ecNumber>
    </recommendedName>
    <alternativeName>
        <fullName evidence="10">Very-long-chain 3-oxoacyl-CoA synthase</fullName>
    </alternativeName>
</protein>
<dbReference type="InterPro" id="IPR002076">
    <property type="entry name" value="ELO_fam"/>
</dbReference>
<comment type="subcellular location">
    <subcellularLocation>
        <location evidence="1">Membrane</location>
        <topology evidence="1">Multi-pass membrane protein</topology>
    </subcellularLocation>
</comment>
<keyword evidence="6 10" id="KW-1133">Transmembrane helix</keyword>
<dbReference type="PROSITE" id="PS01188">
    <property type="entry name" value="ELO"/>
    <property type="match status" value="1"/>
</dbReference>
<dbReference type="GO" id="GO:0019367">
    <property type="term" value="P:fatty acid elongation, saturated fatty acid"/>
    <property type="evidence" value="ECO:0007669"/>
    <property type="project" value="TreeGrafter"/>
</dbReference>
<evidence type="ECO:0000256" key="6">
    <source>
        <dbReference type="ARBA" id="ARBA00022989"/>
    </source>
</evidence>
<dbReference type="GO" id="GO:0034625">
    <property type="term" value="P:fatty acid elongation, monounsaturated fatty acid"/>
    <property type="evidence" value="ECO:0007669"/>
    <property type="project" value="TreeGrafter"/>
</dbReference>
<feature type="transmembrane region" description="Helical" evidence="10">
    <location>
        <begin position="16"/>
        <end position="36"/>
    </location>
</feature>
<comment type="caution">
    <text evidence="10">Lacks conserved residue(s) required for the propagation of feature annotation.</text>
</comment>
<dbReference type="PANTHER" id="PTHR11157:SF17">
    <property type="entry name" value="ELONGATION OF VERY LONG CHAIN FATTY ACIDS PROTEIN 6"/>
    <property type="match status" value="1"/>
</dbReference>
<evidence type="ECO:0000256" key="1">
    <source>
        <dbReference type="ARBA" id="ARBA00004141"/>
    </source>
</evidence>
<dbReference type="GO" id="GO:0030148">
    <property type="term" value="P:sphingolipid biosynthetic process"/>
    <property type="evidence" value="ECO:0007669"/>
    <property type="project" value="TreeGrafter"/>
</dbReference>
<evidence type="ECO:0000313" key="11">
    <source>
        <dbReference type="EnsemblMetazoa" id="tetur09g01190.1"/>
    </source>
</evidence>
<dbReference type="PANTHER" id="PTHR11157">
    <property type="entry name" value="FATTY ACID ACYL TRANSFERASE-RELATED"/>
    <property type="match status" value="1"/>
</dbReference>
<evidence type="ECO:0000256" key="2">
    <source>
        <dbReference type="ARBA" id="ARBA00022516"/>
    </source>
</evidence>
<accession>T1KD01</accession>
<keyword evidence="4 10" id="KW-0812">Transmembrane</keyword>
<keyword evidence="9 10" id="KW-0275">Fatty acid biosynthesis</keyword>
<evidence type="ECO:0000313" key="12">
    <source>
        <dbReference type="Proteomes" id="UP000015104"/>
    </source>
</evidence>
<evidence type="ECO:0000256" key="9">
    <source>
        <dbReference type="ARBA" id="ARBA00023160"/>
    </source>
</evidence>
<name>T1KD01_TETUR</name>
<comment type="similarity">
    <text evidence="10">Belongs to the ELO family.</text>
</comment>
<feature type="transmembrane region" description="Helical" evidence="10">
    <location>
        <begin position="57"/>
        <end position="76"/>
    </location>
</feature>
<organism evidence="11 12">
    <name type="scientific">Tetranychus urticae</name>
    <name type="common">Two-spotted spider mite</name>
    <dbReference type="NCBI Taxonomy" id="32264"/>
    <lineage>
        <taxon>Eukaryota</taxon>
        <taxon>Metazoa</taxon>
        <taxon>Ecdysozoa</taxon>
        <taxon>Arthropoda</taxon>
        <taxon>Chelicerata</taxon>
        <taxon>Arachnida</taxon>
        <taxon>Acari</taxon>
        <taxon>Acariformes</taxon>
        <taxon>Trombidiformes</taxon>
        <taxon>Prostigmata</taxon>
        <taxon>Eleutherengona</taxon>
        <taxon>Raphignathae</taxon>
        <taxon>Tetranychoidea</taxon>
        <taxon>Tetranychidae</taxon>
        <taxon>Tetranychus</taxon>
    </lineage>
</organism>
<dbReference type="EC" id="2.3.1.199" evidence="10"/>
<dbReference type="GO" id="GO:0009922">
    <property type="term" value="F:fatty acid elongase activity"/>
    <property type="evidence" value="ECO:0007669"/>
    <property type="project" value="UniProtKB-EC"/>
</dbReference>
<feature type="transmembrane region" description="Helical" evidence="10">
    <location>
        <begin position="224"/>
        <end position="246"/>
    </location>
</feature>
<evidence type="ECO:0000256" key="7">
    <source>
        <dbReference type="ARBA" id="ARBA00023098"/>
    </source>
</evidence>
<comment type="catalytic activity">
    <reaction evidence="10">
        <text>a very-long-chain acyl-CoA + malonyl-CoA + H(+) = a very-long-chain 3-oxoacyl-CoA + CO2 + CoA</text>
        <dbReference type="Rhea" id="RHEA:32727"/>
        <dbReference type="ChEBI" id="CHEBI:15378"/>
        <dbReference type="ChEBI" id="CHEBI:16526"/>
        <dbReference type="ChEBI" id="CHEBI:57287"/>
        <dbReference type="ChEBI" id="CHEBI:57384"/>
        <dbReference type="ChEBI" id="CHEBI:90725"/>
        <dbReference type="ChEBI" id="CHEBI:90736"/>
        <dbReference type="EC" id="2.3.1.199"/>
    </reaction>
</comment>
<evidence type="ECO:0000256" key="4">
    <source>
        <dbReference type="ARBA" id="ARBA00022692"/>
    </source>
</evidence>
<evidence type="ECO:0000256" key="5">
    <source>
        <dbReference type="ARBA" id="ARBA00022832"/>
    </source>
</evidence>
<keyword evidence="5 10" id="KW-0276">Fatty acid metabolism</keyword>
<dbReference type="GO" id="GO:0034626">
    <property type="term" value="P:fatty acid elongation, polyunsaturated fatty acid"/>
    <property type="evidence" value="ECO:0007669"/>
    <property type="project" value="TreeGrafter"/>
</dbReference>
<keyword evidence="7 10" id="KW-0443">Lipid metabolism</keyword>